<dbReference type="Gene3D" id="2.150.10.10">
    <property type="entry name" value="Serralysin-like metalloprotease, C-terminal"/>
    <property type="match status" value="1"/>
</dbReference>
<dbReference type="PRINTS" id="PR00313">
    <property type="entry name" value="CABNDNGRPT"/>
</dbReference>
<comment type="caution">
    <text evidence="2">The sequence shown here is derived from an EMBL/GenBank/DDBJ whole genome shotgun (WGS) entry which is preliminary data.</text>
</comment>
<dbReference type="AlphaFoldDB" id="A0A2T4IR30"/>
<name>A0A2T4IR30_9HYPH</name>
<dbReference type="Proteomes" id="UP000240259">
    <property type="component" value="Unassembled WGS sequence"/>
</dbReference>
<feature type="compositionally biased region" description="Pro residues" evidence="1">
    <location>
        <begin position="1"/>
        <end position="19"/>
    </location>
</feature>
<protein>
    <submittedName>
        <fullName evidence="2">Calcium-binding protein</fullName>
    </submittedName>
</protein>
<dbReference type="GO" id="GO:0005509">
    <property type="term" value="F:calcium ion binding"/>
    <property type="evidence" value="ECO:0007669"/>
    <property type="project" value="InterPro"/>
</dbReference>
<gene>
    <name evidence="2" type="ORF">C9427_22775</name>
</gene>
<evidence type="ECO:0000313" key="2">
    <source>
        <dbReference type="EMBL" id="PTE08121.1"/>
    </source>
</evidence>
<dbReference type="OrthoDB" id="3817502at2"/>
<dbReference type="EMBL" id="PZJX01000042">
    <property type="protein sequence ID" value="PTE08121.1"/>
    <property type="molecule type" value="Genomic_DNA"/>
</dbReference>
<evidence type="ECO:0000313" key="3">
    <source>
        <dbReference type="Proteomes" id="UP000240259"/>
    </source>
</evidence>
<dbReference type="InterPro" id="IPR001343">
    <property type="entry name" value="Hemolysn_Ca-bd"/>
</dbReference>
<keyword evidence="3" id="KW-1185">Reference proteome</keyword>
<dbReference type="SUPFAM" id="SSF51120">
    <property type="entry name" value="beta-Roll"/>
    <property type="match status" value="1"/>
</dbReference>
<dbReference type="InterPro" id="IPR011049">
    <property type="entry name" value="Serralysin-like_metalloprot_C"/>
</dbReference>
<evidence type="ECO:0000256" key="1">
    <source>
        <dbReference type="SAM" id="MobiDB-lite"/>
    </source>
</evidence>
<accession>A0A2T4IR30</accession>
<proteinExistence type="predicted"/>
<reference evidence="2 3" key="1">
    <citation type="submission" date="2018-03" db="EMBL/GenBank/DDBJ databases">
        <title>Genome sequence of the symbiotic type strain Mesorhizobium helmanticense CSLC115NT isolated from Lotus corniculatus nodules.</title>
        <authorList>
            <person name="Sannazzaro A.I."/>
            <person name="Torres Tejerizo G.A."/>
            <person name="Dip D."/>
            <person name="Caballero M."/>
            <person name="Pistorio M."/>
            <person name="Estrella M.J."/>
        </authorList>
    </citation>
    <scope>NUCLEOTIDE SEQUENCE [LARGE SCALE GENOMIC DNA]</scope>
    <source>
        <strain evidence="2 3">CSLC115N</strain>
    </source>
</reference>
<feature type="non-terminal residue" evidence="2">
    <location>
        <position position="1"/>
    </location>
</feature>
<dbReference type="Pfam" id="PF00353">
    <property type="entry name" value="HemolysinCabind"/>
    <property type="match status" value="2"/>
</dbReference>
<organism evidence="2 3">
    <name type="scientific">Mesorhizobium helmanticense</name>
    <dbReference type="NCBI Taxonomy" id="1776423"/>
    <lineage>
        <taxon>Bacteria</taxon>
        <taxon>Pseudomonadati</taxon>
        <taxon>Pseudomonadota</taxon>
        <taxon>Alphaproteobacteria</taxon>
        <taxon>Hyphomicrobiales</taxon>
        <taxon>Phyllobacteriaceae</taxon>
        <taxon>Mesorhizobium</taxon>
    </lineage>
</organism>
<sequence>STTTTPPPTTPPPTTPPPTTDTDTVYGSSGGDVLRATGAHTMVGYGGNDEYYVDHAGDKVVESAGQGQDRVWTSVSYALAAGSSIEVLGTTNDAGTTAINLNGNTLAQTIQGNAGANVISGGGGADKMSGFGGNDTYYVDNAGDRVIEAAGGGTDMVRTSTTFALSRSSDAQIEILTTTNADSTAAINLTGNDFAQTIQGNAGANVINGLGGADTMRGYGGNDTFVFNTALGSGNVDRITDFNASQDKIHLENAIFAGLGAGALTAAAFFEGAAAHDSSDHIIYNSSTGALSFDNDGIGGAAQIQFATLSPGLSLTASSFFVT</sequence>
<dbReference type="RefSeq" id="WP_146172581.1">
    <property type="nucleotide sequence ID" value="NZ_PZJX01000042.1"/>
</dbReference>
<feature type="region of interest" description="Disordered" evidence="1">
    <location>
        <begin position="1"/>
        <end position="23"/>
    </location>
</feature>